<protein>
    <recommendedName>
        <fullName evidence="4">Aldehyde dehydrogenase</fullName>
    </recommendedName>
</protein>
<evidence type="ECO:0000256" key="3">
    <source>
        <dbReference type="ARBA" id="ARBA00023027"/>
    </source>
</evidence>
<evidence type="ECO:0000313" key="11">
    <source>
        <dbReference type="Proteomes" id="UP000199138"/>
    </source>
</evidence>
<keyword evidence="11" id="KW-1185">Reference proteome</keyword>
<organism evidence="10 11">
    <name type="scientific">Pustulibacterium marinum</name>
    <dbReference type="NCBI Taxonomy" id="1224947"/>
    <lineage>
        <taxon>Bacteria</taxon>
        <taxon>Pseudomonadati</taxon>
        <taxon>Bacteroidota</taxon>
        <taxon>Flavobacteriia</taxon>
        <taxon>Flavobacteriales</taxon>
        <taxon>Flavobacteriaceae</taxon>
        <taxon>Pustulibacterium</taxon>
    </lineage>
</organism>
<comment type="similarity">
    <text evidence="1 4 7">Belongs to the aldehyde dehydrogenase family.</text>
</comment>
<dbReference type="FunFam" id="3.40.605.10:FF:000004">
    <property type="entry name" value="Aldehyde dehydrogenase"/>
    <property type="match status" value="1"/>
</dbReference>
<evidence type="ECO:0000256" key="1">
    <source>
        <dbReference type="ARBA" id="ARBA00009986"/>
    </source>
</evidence>
<dbReference type="Gene3D" id="3.40.309.10">
    <property type="entry name" value="Aldehyde Dehydrogenase, Chain A, domain 2"/>
    <property type="match status" value="1"/>
</dbReference>
<dbReference type="CDD" id="cd07136">
    <property type="entry name" value="ALDH_YwdH-P39616"/>
    <property type="match status" value="1"/>
</dbReference>
<dbReference type="PIRSF" id="PIRSF036492">
    <property type="entry name" value="ALDH"/>
    <property type="match status" value="1"/>
</dbReference>
<evidence type="ECO:0000259" key="9">
    <source>
        <dbReference type="Pfam" id="PF00171"/>
    </source>
</evidence>
<feature type="active site" evidence="5">
    <location>
        <position position="265"/>
    </location>
</feature>
<feature type="active site" evidence="5 6">
    <location>
        <position position="231"/>
    </location>
</feature>
<dbReference type="Proteomes" id="UP000199138">
    <property type="component" value="Unassembled WGS sequence"/>
</dbReference>
<dbReference type="InterPro" id="IPR016160">
    <property type="entry name" value="Ald_DH_CS_CYS"/>
</dbReference>
<keyword evidence="8" id="KW-1133">Transmembrane helix</keyword>
<feature type="domain" description="Aldehyde dehydrogenase" evidence="9">
    <location>
        <begin position="43"/>
        <end position="449"/>
    </location>
</feature>
<sequence>MLIRIIIDFTCFIVTSILTIIFNLRNQFKGKVLSILIKNSFPTVAERLTLLKKLKSVIKQHESAICEALYQDLRKPKFESMATETQFVLSELSFIISNLKEWTKPEKVSGTLLNFPSKEYIYKQPYGRVLIFSPWNYPFQLAISPLIGAIAAGNSVVLKPSEFSSHTSAITKEILQKVFDIQFVTVIEGGPELAQQLLKQQWDYIFYSGSTKIGREVYQAAAKNLTPVTLELGGKSPCIVDETASIELAAKRIAWGKFVNAGQTCIAPDFIVVHESRKTALVDALKKAITKMYGENIQQSDDFARIIHKRHFERLTTLLQNKTLIFGGQTDSETLYLAPTIVDAPNLDSALMQEEIFGPILPIIIYKFDKDLDVILKRYENPLALYVFSNDKKFTEAILTNYSFGGSCVNDTLMHLTNKELPFGGVGNSGIGSYHGKHSFNTFTHRKSIVKRGKLDIPLRYAPYQKVTKFANWLSKFI</sequence>
<keyword evidence="2 4" id="KW-0560">Oxidoreductase</keyword>
<dbReference type="GO" id="GO:0004029">
    <property type="term" value="F:aldehyde dehydrogenase (NAD+) activity"/>
    <property type="evidence" value="ECO:0007669"/>
    <property type="project" value="TreeGrafter"/>
</dbReference>
<dbReference type="InterPro" id="IPR029510">
    <property type="entry name" value="Ald_DH_CS_GLU"/>
</dbReference>
<dbReference type="InterPro" id="IPR016161">
    <property type="entry name" value="Ald_DH/histidinol_DH"/>
</dbReference>
<keyword evidence="8" id="KW-0472">Membrane</keyword>
<dbReference type="PROSITE" id="PS00687">
    <property type="entry name" value="ALDEHYDE_DEHYDR_GLU"/>
    <property type="match status" value="1"/>
</dbReference>
<reference evidence="10 11" key="1">
    <citation type="submission" date="2016-10" db="EMBL/GenBank/DDBJ databases">
        <authorList>
            <person name="de Groot N.N."/>
        </authorList>
    </citation>
    <scope>NUCLEOTIDE SEQUENCE [LARGE SCALE GENOMIC DNA]</scope>
    <source>
        <strain evidence="10 11">CGMCC 1.12333</strain>
    </source>
</reference>
<dbReference type="OrthoDB" id="9762913at2"/>
<evidence type="ECO:0000256" key="7">
    <source>
        <dbReference type="RuleBase" id="RU003345"/>
    </source>
</evidence>
<dbReference type="FunFam" id="3.40.309.10:FF:000003">
    <property type="entry name" value="Aldehyde dehydrogenase"/>
    <property type="match status" value="1"/>
</dbReference>
<dbReference type="InterPro" id="IPR016163">
    <property type="entry name" value="Ald_DH_C"/>
</dbReference>
<keyword evidence="8" id="KW-0812">Transmembrane</keyword>
<evidence type="ECO:0000256" key="5">
    <source>
        <dbReference type="PIRSR" id="PIRSR036492-1"/>
    </source>
</evidence>
<dbReference type="GO" id="GO:0005737">
    <property type="term" value="C:cytoplasm"/>
    <property type="evidence" value="ECO:0007669"/>
    <property type="project" value="TreeGrafter"/>
</dbReference>
<keyword evidence="3" id="KW-0520">NAD</keyword>
<dbReference type="InterPro" id="IPR015590">
    <property type="entry name" value="Aldehyde_DH_dom"/>
</dbReference>
<dbReference type="PANTHER" id="PTHR43570:SF16">
    <property type="entry name" value="ALDEHYDE DEHYDROGENASE TYPE III, ISOFORM Q"/>
    <property type="match status" value="1"/>
</dbReference>
<dbReference type="Pfam" id="PF00171">
    <property type="entry name" value="Aldedh"/>
    <property type="match status" value="1"/>
</dbReference>
<dbReference type="SUPFAM" id="SSF53720">
    <property type="entry name" value="ALDH-like"/>
    <property type="match status" value="1"/>
</dbReference>
<evidence type="ECO:0000313" key="10">
    <source>
        <dbReference type="EMBL" id="SFU38062.1"/>
    </source>
</evidence>
<evidence type="ECO:0000256" key="2">
    <source>
        <dbReference type="ARBA" id="ARBA00023002"/>
    </source>
</evidence>
<feature type="transmembrane region" description="Helical" evidence="8">
    <location>
        <begin position="6"/>
        <end position="24"/>
    </location>
</feature>
<dbReference type="InterPro" id="IPR012394">
    <property type="entry name" value="Aldehyde_DH_NAD(P)"/>
</dbReference>
<evidence type="ECO:0000256" key="8">
    <source>
        <dbReference type="SAM" id="Phobius"/>
    </source>
</evidence>
<dbReference type="PANTHER" id="PTHR43570">
    <property type="entry name" value="ALDEHYDE DEHYDROGENASE"/>
    <property type="match status" value="1"/>
</dbReference>
<dbReference type="GO" id="GO:0006081">
    <property type="term" value="P:aldehyde metabolic process"/>
    <property type="evidence" value="ECO:0007669"/>
    <property type="project" value="InterPro"/>
</dbReference>
<evidence type="ECO:0000256" key="6">
    <source>
        <dbReference type="PROSITE-ProRule" id="PRU10007"/>
    </source>
</evidence>
<dbReference type="STRING" id="1224947.SAMN05216480_10294"/>
<dbReference type="EMBL" id="FPBK01000002">
    <property type="protein sequence ID" value="SFU38062.1"/>
    <property type="molecule type" value="Genomic_DNA"/>
</dbReference>
<dbReference type="PROSITE" id="PS00070">
    <property type="entry name" value="ALDEHYDE_DEHYDR_CYS"/>
    <property type="match status" value="1"/>
</dbReference>
<accession>A0A1I7FPC0</accession>
<name>A0A1I7FPC0_9FLAO</name>
<evidence type="ECO:0000256" key="4">
    <source>
        <dbReference type="PIRNR" id="PIRNR036492"/>
    </source>
</evidence>
<proteinExistence type="inferred from homology"/>
<dbReference type="AlphaFoldDB" id="A0A1I7FPC0"/>
<gene>
    <name evidence="10" type="ORF">SAMN05216480_10294</name>
</gene>
<dbReference type="Gene3D" id="3.40.605.10">
    <property type="entry name" value="Aldehyde Dehydrogenase, Chain A, domain 1"/>
    <property type="match status" value="1"/>
</dbReference>
<dbReference type="InterPro" id="IPR016162">
    <property type="entry name" value="Ald_DH_N"/>
</dbReference>